<evidence type="ECO:0000256" key="3">
    <source>
        <dbReference type="ARBA" id="ARBA00022490"/>
    </source>
</evidence>
<comment type="similarity">
    <text evidence="2">Belongs to the HAUS3 family.</text>
</comment>
<dbReference type="CTD" id="37377"/>
<evidence type="ECO:0000256" key="5">
    <source>
        <dbReference type="ARBA" id="ARBA00022701"/>
    </source>
</evidence>
<organism evidence="12 13">
    <name type="scientific">Drosophila hydei</name>
    <name type="common">Fruit fly</name>
    <dbReference type="NCBI Taxonomy" id="7224"/>
    <lineage>
        <taxon>Eukaryota</taxon>
        <taxon>Metazoa</taxon>
        <taxon>Ecdysozoa</taxon>
        <taxon>Arthropoda</taxon>
        <taxon>Hexapoda</taxon>
        <taxon>Insecta</taxon>
        <taxon>Pterygota</taxon>
        <taxon>Neoptera</taxon>
        <taxon>Endopterygota</taxon>
        <taxon>Diptera</taxon>
        <taxon>Brachycera</taxon>
        <taxon>Muscomorpha</taxon>
        <taxon>Ephydroidea</taxon>
        <taxon>Drosophilidae</taxon>
        <taxon>Drosophila</taxon>
    </lineage>
</organism>
<dbReference type="OrthoDB" id="8187957at2759"/>
<dbReference type="Proteomes" id="UP000504633">
    <property type="component" value="Unplaced"/>
</dbReference>
<dbReference type="GO" id="GO:0005819">
    <property type="term" value="C:spindle"/>
    <property type="evidence" value="ECO:0007669"/>
    <property type="project" value="UniProtKB-SubCell"/>
</dbReference>
<reference evidence="13" key="1">
    <citation type="submission" date="2025-08" db="UniProtKB">
        <authorList>
            <consortium name="RefSeq"/>
        </authorList>
    </citation>
    <scope>IDENTIFICATION</scope>
    <source>
        <strain evidence="13">15085-1641.00</strain>
        <tissue evidence="13">Whole body</tissue>
    </source>
</reference>
<evidence type="ECO:0000256" key="6">
    <source>
        <dbReference type="ARBA" id="ARBA00022776"/>
    </source>
</evidence>
<dbReference type="GeneID" id="111603354"/>
<dbReference type="Pfam" id="PF14932">
    <property type="entry name" value="HAUS-augmin3"/>
    <property type="match status" value="1"/>
</dbReference>
<evidence type="ECO:0000256" key="1">
    <source>
        <dbReference type="ARBA" id="ARBA00004186"/>
    </source>
</evidence>
<keyword evidence="3" id="KW-0963">Cytoplasm</keyword>
<evidence type="ECO:0000313" key="12">
    <source>
        <dbReference type="Proteomes" id="UP000504633"/>
    </source>
</evidence>
<evidence type="ECO:0000313" key="13">
    <source>
        <dbReference type="RefSeq" id="XP_023176669.1"/>
    </source>
</evidence>
<evidence type="ECO:0000256" key="10">
    <source>
        <dbReference type="SAM" id="Coils"/>
    </source>
</evidence>
<protein>
    <submittedName>
        <fullName evidence="13">Augmin complex subunit dgt3</fullName>
    </submittedName>
</protein>
<keyword evidence="7 10" id="KW-0175">Coiled coil</keyword>
<name>A0A6J1MHW9_DROHY</name>
<dbReference type="GO" id="GO:0051301">
    <property type="term" value="P:cell division"/>
    <property type="evidence" value="ECO:0007669"/>
    <property type="project" value="UniProtKB-KW"/>
</dbReference>
<evidence type="ECO:0000256" key="9">
    <source>
        <dbReference type="ARBA" id="ARBA00023306"/>
    </source>
</evidence>
<evidence type="ECO:0000256" key="8">
    <source>
        <dbReference type="ARBA" id="ARBA00023212"/>
    </source>
</evidence>
<evidence type="ECO:0000256" key="2">
    <source>
        <dbReference type="ARBA" id="ARBA00009645"/>
    </source>
</evidence>
<keyword evidence="9" id="KW-0131">Cell cycle</keyword>
<dbReference type="GO" id="GO:0005874">
    <property type="term" value="C:microtubule"/>
    <property type="evidence" value="ECO:0007669"/>
    <property type="project" value="UniProtKB-KW"/>
</dbReference>
<sequence length="572" mass="66820">MGDMLNNSEMLKKLGIDSSNQWIIYDEQFEKFFNFLSENITDSNILTEQEVLESEEMQQRGTWLNESARILKLQQIESENPGLLKYTTHDVDALALEVEAIKEATKDYFILIDEMQNTKHSQSSKLSELECSILSLSNGEKELLGECQTKARQLEDVQRENSKLSEDANKGFTLQQAPPLFMHQLPLEQYFLKCDSFMQYFTLYMKENFKIQEFAELEDAEVNMQHFNTNLENLQTSIQYYTLEYIKEKAKAKATQALIDHIDLNKIHCISLADIVRETHELQVLNRNHLTSTCDTLMNALAMHVQQHTQQRIELVLYENTKLKLERAMRRRENDKQLTTVISDALSNAELIWIGIQLDLEKKRNCTDSSIGLCMQAQTNWQRIQAMRSLNACSRGISAQFVHEIASQLSTHLGQNIRSTEAKSCLYEYEKFGRLLTNSLHSMLSRKSQVYAYDQLAELKGLEQLLKPFVYNSPLDQPMLENVRYLYPMFDVRQQQLRFEESLRQLRTQFQETILERMDKEKLWRYSKLLWIWFLTDPQRMIHAIDEVKKSSAKIPALTTAMLRPVGGLQRK</sequence>
<feature type="domain" description="HAUS augmin-like complex subunit 3 N-terminal" evidence="11">
    <location>
        <begin position="22"/>
        <end position="251"/>
    </location>
</feature>
<dbReference type="InterPro" id="IPR032733">
    <property type="entry name" value="HAUS3_N"/>
</dbReference>
<dbReference type="RefSeq" id="XP_023176669.1">
    <property type="nucleotide sequence ID" value="XM_023320901.2"/>
</dbReference>
<keyword evidence="6" id="KW-0498">Mitosis</keyword>
<feature type="coiled-coil region" evidence="10">
    <location>
        <begin position="140"/>
        <end position="167"/>
    </location>
</feature>
<proteinExistence type="inferred from homology"/>
<dbReference type="KEGG" id="dhe:111603354"/>
<evidence type="ECO:0000259" key="11">
    <source>
        <dbReference type="Pfam" id="PF14932"/>
    </source>
</evidence>
<keyword evidence="4" id="KW-0132">Cell division</keyword>
<comment type="subcellular location">
    <subcellularLocation>
        <location evidence="1">Cytoplasm</location>
        <location evidence="1">Cytoskeleton</location>
        <location evidence="1">Spindle</location>
    </subcellularLocation>
</comment>
<keyword evidence="8" id="KW-0206">Cytoskeleton</keyword>
<keyword evidence="12" id="KW-1185">Reference proteome</keyword>
<evidence type="ECO:0000256" key="4">
    <source>
        <dbReference type="ARBA" id="ARBA00022618"/>
    </source>
</evidence>
<dbReference type="AlphaFoldDB" id="A0A6J1MHW9"/>
<evidence type="ECO:0000256" key="7">
    <source>
        <dbReference type="ARBA" id="ARBA00023054"/>
    </source>
</evidence>
<accession>A0A6J1MHW9</accession>
<keyword evidence="5" id="KW-0493">Microtubule</keyword>
<gene>
    <name evidence="13" type="primary">LOC111603354</name>
</gene>
<dbReference type="OMA" id="QWILYDE"/>